<dbReference type="STRING" id="264697.ABE28_003505"/>
<keyword evidence="1" id="KW-1133">Transmembrane helix</keyword>
<accession>A0A1B3XJK9</accession>
<dbReference type="AlphaFoldDB" id="A0A1B3XJK9"/>
<evidence type="ECO:0000313" key="2">
    <source>
        <dbReference type="EMBL" id="AOH53406.1"/>
    </source>
</evidence>
<gene>
    <name evidence="2" type="ORF">ABE28_003505</name>
</gene>
<dbReference type="Proteomes" id="UP000077926">
    <property type="component" value="Chromosome"/>
</dbReference>
<keyword evidence="1" id="KW-0472">Membrane</keyword>
<dbReference type="EMBL" id="CP017080">
    <property type="protein sequence ID" value="AOH53406.1"/>
    <property type="molecule type" value="Genomic_DNA"/>
</dbReference>
<evidence type="ECO:0000256" key="1">
    <source>
        <dbReference type="SAM" id="Phobius"/>
    </source>
</evidence>
<proteinExistence type="predicted"/>
<reference evidence="2 3" key="1">
    <citation type="submission" date="2016-08" db="EMBL/GenBank/DDBJ databases">
        <title>Complete genome sequence of Bacillus muralis G25-68, a strain with toxicity to nematodes.</title>
        <authorList>
            <person name="Zheng Z."/>
        </authorList>
    </citation>
    <scope>NUCLEOTIDE SEQUENCE [LARGE SCALE GENOMIC DNA]</scope>
    <source>
        <strain evidence="2 3">G25-68</strain>
    </source>
</reference>
<keyword evidence="1" id="KW-0812">Transmembrane</keyword>
<evidence type="ECO:0000313" key="3">
    <source>
        <dbReference type="Proteomes" id="UP000077926"/>
    </source>
</evidence>
<name>A0A1B3XJK9_9BACI</name>
<keyword evidence="3" id="KW-1185">Reference proteome</keyword>
<organism evidence="2 3">
    <name type="scientific">Peribacillus muralis</name>
    <dbReference type="NCBI Taxonomy" id="264697"/>
    <lineage>
        <taxon>Bacteria</taxon>
        <taxon>Bacillati</taxon>
        <taxon>Bacillota</taxon>
        <taxon>Bacilli</taxon>
        <taxon>Bacillales</taxon>
        <taxon>Bacillaceae</taxon>
        <taxon>Peribacillus</taxon>
    </lineage>
</organism>
<feature type="transmembrane region" description="Helical" evidence="1">
    <location>
        <begin position="20"/>
        <end position="45"/>
    </location>
</feature>
<sequence length="92" mass="10774">MVQPLELMKKKGQSKKAWTFQAFLFWTIFLDVLYFVRFIALQVLAISHTDPNLICVKTKKPNVHSFEGIVHCRFIALQMLPYPEAVREPPRL</sequence>
<protein>
    <submittedName>
        <fullName evidence="2">Uncharacterized protein</fullName>
    </submittedName>
</protein>
<dbReference type="KEGG" id="bmur:ABE28_003505"/>